<feature type="region of interest" description="Disordered" evidence="11">
    <location>
        <begin position="424"/>
        <end position="458"/>
    </location>
</feature>
<evidence type="ECO:0000256" key="6">
    <source>
        <dbReference type="ARBA" id="ARBA00022801"/>
    </source>
</evidence>
<gene>
    <name evidence="13" type="ORF">C8A00DRAFT_15597</name>
</gene>
<protein>
    <recommendedName>
        <fullName evidence="4 10">Mannan endo-1,6-alpha-mannosidase</fullName>
        <ecNumber evidence="4 10">3.2.1.101</ecNumber>
    </recommendedName>
</protein>
<evidence type="ECO:0000256" key="10">
    <source>
        <dbReference type="PIRNR" id="PIRNR016302"/>
    </source>
</evidence>
<reference evidence="13" key="1">
    <citation type="journal article" date="2023" name="Mol. Phylogenet. Evol.">
        <title>Genome-scale phylogeny and comparative genomics of the fungal order Sordariales.</title>
        <authorList>
            <person name="Hensen N."/>
            <person name="Bonometti L."/>
            <person name="Westerberg I."/>
            <person name="Brannstrom I.O."/>
            <person name="Guillou S."/>
            <person name="Cros-Aarteil S."/>
            <person name="Calhoun S."/>
            <person name="Haridas S."/>
            <person name="Kuo A."/>
            <person name="Mondo S."/>
            <person name="Pangilinan J."/>
            <person name="Riley R."/>
            <person name="LaButti K."/>
            <person name="Andreopoulos B."/>
            <person name="Lipzen A."/>
            <person name="Chen C."/>
            <person name="Yan M."/>
            <person name="Daum C."/>
            <person name="Ng V."/>
            <person name="Clum A."/>
            <person name="Steindorff A."/>
            <person name="Ohm R.A."/>
            <person name="Martin F."/>
            <person name="Silar P."/>
            <person name="Natvig D.O."/>
            <person name="Lalanne C."/>
            <person name="Gautier V."/>
            <person name="Ament-Velasquez S.L."/>
            <person name="Kruys A."/>
            <person name="Hutchinson M.I."/>
            <person name="Powell A.J."/>
            <person name="Barry K."/>
            <person name="Miller A.N."/>
            <person name="Grigoriev I.V."/>
            <person name="Debuchy R."/>
            <person name="Gladieux P."/>
            <person name="Hiltunen Thoren M."/>
            <person name="Johannesson H."/>
        </authorList>
    </citation>
    <scope>NUCLEOTIDE SEQUENCE</scope>
    <source>
        <strain evidence="13">CBS 538.74</strain>
    </source>
</reference>
<evidence type="ECO:0000256" key="8">
    <source>
        <dbReference type="ARBA" id="ARBA00023180"/>
    </source>
</evidence>
<reference evidence="13" key="2">
    <citation type="submission" date="2023-05" db="EMBL/GenBank/DDBJ databases">
        <authorList>
            <consortium name="Lawrence Berkeley National Laboratory"/>
            <person name="Steindorff A."/>
            <person name="Hensen N."/>
            <person name="Bonometti L."/>
            <person name="Westerberg I."/>
            <person name="Brannstrom I.O."/>
            <person name="Guillou S."/>
            <person name="Cros-Aarteil S."/>
            <person name="Calhoun S."/>
            <person name="Haridas S."/>
            <person name="Kuo A."/>
            <person name="Mondo S."/>
            <person name="Pangilinan J."/>
            <person name="Riley R."/>
            <person name="Labutti K."/>
            <person name="Andreopoulos B."/>
            <person name="Lipzen A."/>
            <person name="Chen C."/>
            <person name="Yanf M."/>
            <person name="Daum C."/>
            <person name="Ng V."/>
            <person name="Clum A."/>
            <person name="Ohm R."/>
            <person name="Martin F."/>
            <person name="Silar P."/>
            <person name="Natvig D."/>
            <person name="Lalanne C."/>
            <person name="Gautier V."/>
            <person name="Ament-Velasquez S.L."/>
            <person name="Kruys A."/>
            <person name="Hutchinson M.I."/>
            <person name="Powell A.J."/>
            <person name="Barry K."/>
            <person name="Miller A.N."/>
            <person name="Grigoriev I.V."/>
            <person name="Debuchy R."/>
            <person name="Gladieux P."/>
            <person name="Thoren M.H."/>
            <person name="Johannesson H."/>
        </authorList>
    </citation>
    <scope>NUCLEOTIDE SEQUENCE</scope>
    <source>
        <strain evidence="13">CBS 538.74</strain>
    </source>
</reference>
<evidence type="ECO:0000313" key="14">
    <source>
        <dbReference type="Proteomes" id="UP001302745"/>
    </source>
</evidence>
<dbReference type="GO" id="GO:0016052">
    <property type="term" value="P:carbohydrate catabolic process"/>
    <property type="evidence" value="ECO:0007669"/>
    <property type="project" value="InterPro"/>
</dbReference>
<feature type="compositionally biased region" description="Gly residues" evidence="11">
    <location>
        <begin position="432"/>
        <end position="458"/>
    </location>
</feature>
<dbReference type="EMBL" id="MU856949">
    <property type="protein sequence ID" value="KAK4153153.1"/>
    <property type="molecule type" value="Genomic_DNA"/>
</dbReference>
<evidence type="ECO:0000256" key="1">
    <source>
        <dbReference type="ARBA" id="ARBA00001452"/>
    </source>
</evidence>
<keyword evidence="5 12" id="KW-0732">Signal</keyword>
<dbReference type="FunFam" id="1.50.10.20:FF:000006">
    <property type="entry name" value="Mannan endo-1,6-alpha-mannosidase"/>
    <property type="match status" value="1"/>
</dbReference>
<organism evidence="13 14">
    <name type="scientific">Chaetomidium leptoderma</name>
    <dbReference type="NCBI Taxonomy" id="669021"/>
    <lineage>
        <taxon>Eukaryota</taxon>
        <taxon>Fungi</taxon>
        <taxon>Dikarya</taxon>
        <taxon>Ascomycota</taxon>
        <taxon>Pezizomycotina</taxon>
        <taxon>Sordariomycetes</taxon>
        <taxon>Sordariomycetidae</taxon>
        <taxon>Sordariales</taxon>
        <taxon>Chaetomiaceae</taxon>
        <taxon>Chaetomidium</taxon>
    </lineage>
</organism>
<evidence type="ECO:0000256" key="9">
    <source>
        <dbReference type="ARBA" id="ARBA00023295"/>
    </source>
</evidence>
<keyword evidence="14" id="KW-1185">Reference proteome</keyword>
<dbReference type="InterPro" id="IPR008928">
    <property type="entry name" value="6-hairpin_glycosidase_sf"/>
</dbReference>
<keyword evidence="6 10" id="KW-0378">Hydrolase</keyword>
<evidence type="ECO:0000256" key="5">
    <source>
        <dbReference type="ARBA" id="ARBA00022729"/>
    </source>
</evidence>
<feature type="signal peptide" evidence="12">
    <location>
        <begin position="1"/>
        <end position="18"/>
    </location>
</feature>
<evidence type="ECO:0000256" key="7">
    <source>
        <dbReference type="ARBA" id="ARBA00023136"/>
    </source>
</evidence>
<evidence type="ECO:0000256" key="12">
    <source>
        <dbReference type="SAM" id="SignalP"/>
    </source>
</evidence>
<sequence>MYTAALPLLLAGAGLVSAALEVDFGSTASIKSAAKDVAFDLMLYYKGNQTGEIPGILGSPPPSGQYYWWTGAVLWSTMLDYWRYTGDETYNTVALEGLVHQNGPDLQHPFMPPNWTASMGNDDHGFWGLSAMSAAELEFPNAPGGEPSWIELAQRVFGALEARYDMTQNTCDGGLRWQVPPTNNGYNIKNTLSNAVFLNLGARLARYTGNQTYAEWADKTWDWLSTVGLIKKYSNFISIHDSISVENCTDINEVRWSVNTGVLLEGAAYMYNQTTGDEQATWRTRIQNITVADLASSFPFTRSDQRILVEYNCETGFHQTCNPGIHFYKGIYLRALANTAQLAPFTRDDIARRFRDSAEAAVQVCNGGPSGRACAYKWNMDANWEKRAVNNDEGPGGAPEEMNALSVLLGLLVDEPASKGFATNATVTQGEAGKGGGDGGAGNGDGSQGNGTGNGGSAGTTTRVAVGWMVGGLVAALL</sequence>
<accession>A0AAN6VKD8</accession>
<dbReference type="InterPro" id="IPR005198">
    <property type="entry name" value="Glyco_hydro_76"/>
</dbReference>
<dbReference type="Proteomes" id="UP001302745">
    <property type="component" value="Unassembled WGS sequence"/>
</dbReference>
<comment type="catalytic activity">
    <reaction evidence="1 10">
        <text>Random hydrolysis of (1-&gt;6)-alpha-D-mannosidic linkages in unbranched (1-&gt;6)-mannans.</text>
        <dbReference type="EC" id="3.2.1.101"/>
    </reaction>
</comment>
<name>A0AAN6VKD8_9PEZI</name>
<dbReference type="SUPFAM" id="SSF48208">
    <property type="entry name" value="Six-hairpin glycosidases"/>
    <property type="match status" value="1"/>
</dbReference>
<keyword evidence="9 10" id="KW-0326">Glycosidase</keyword>
<dbReference type="GO" id="GO:0009272">
    <property type="term" value="P:fungal-type cell wall biogenesis"/>
    <property type="evidence" value="ECO:0007669"/>
    <property type="project" value="TreeGrafter"/>
</dbReference>
<dbReference type="PANTHER" id="PTHR12145">
    <property type="entry name" value="MANNAN ENDO-1,6-ALPHA-MANNOSIDASE DCW1"/>
    <property type="match status" value="1"/>
</dbReference>
<feature type="chain" id="PRO_5043028416" description="Mannan endo-1,6-alpha-mannosidase" evidence="12">
    <location>
        <begin position="19"/>
        <end position="478"/>
    </location>
</feature>
<dbReference type="GO" id="GO:0012505">
    <property type="term" value="C:endomembrane system"/>
    <property type="evidence" value="ECO:0007669"/>
    <property type="project" value="UniProtKB-SubCell"/>
</dbReference>
<dbReference type="PANTHER" id="PTHR12145:SF36">
    <property type="entry name" value="MANNAN ENDO-1,6-ALPHA-MANNOSIDASE DCW1"/>
    <property type="match status" value="1"/>
</dbReference>
<dbReference type="AlphaFoldDB" id="A0AAN6VKD8"/>
<dbReference type="Gene3D" id="1.50.10.20">
    <property type="match status" value="1"/>
</dbReference>
<keyword evidence="8" id="KW-0325">Glycoprotein</keyword>
<dbReference type="GO" id="GO:0008496">
    <property type="term" value="F:mannan endo-1,6-alpha-mannosidase activity"/>
    <property type="evidence" value="ECO:0007669"/>
    <property type="project" value="UniProtKB-UniRule"/>
</dbReference>
<proteinExistence type="inferred from homology"/>
<evidence type="ECO:0000256" key="11">
    <source>
        <dbReference type="SAM" id="MobiDB-lite"/>
    </source>
</evidence>
<dbReference type="InterPro" id="IPR014480">
    <property type="entry name" value="Mannan-1_6-alpha_mannosidase"/>
</dbReference>
<evidence type="ECO:0000256" key="4">
    <source>
        <dbReference type="ARBA" id="ARBA00012350"/>
    </source>
</evidence>
<dbReference type="Pfam" id="PF03663">
    <property type="entry name" value="Glyco_hydro_76"/>
    <property type="match status" value="1"/>
</dbReference>
<dbReference type="EC" id="3.2.1.101" evidence="4 10"/>
<evidence type="ECO:0000313" key="13">
    <source>
        <dbReference type="EMBL" id="KAK4153153.1"/>
    </source>
</evidence>
<comment type="similarity">
    <text evidence="3 10">Belongs to the glycosyl hydrolase 76 family.</text>
</comment>
<dbReference type="PIRSF" id="PIRSF016302">
    <property type="entry name" value="Man_a_manosd"/>
    <property type="match status" value="1"/>
</dbReference>
<comment type="caution">
    <text evidence="13">The sequence shown here is derived from an EMBL/GenBank/DDBJ whole genome shotgun (WGS) entry which is preliminary data.</text>
</comment>
<comment type="subcellular location">
    <subcellularLocation>
        <location evidence="2">Endomembrane system</location>
    </subcellularLocation>
</comment>
<evidence type="ECO:0000256" key="3">
    <source>
        <dbReference type="ARBA" id="ARBA00009699"/>
    </source>
</evidence>
<keyword evidence="7" id="KW-0472">Membrane</keyword>
<evidence type="ECO:0000256" key="2">
    <source>
        <dbReference type="ARBA" id="ARBA00004308"/>
    </source>
</evidence>